<organism evidence="1">
    <name type="scientific">marine sediment metagenome</name>
    <dbReference type="NCBI Taxonomy" id="412755"/>
    <lineage>
        <taxon>unclassified sequences</taxon>
        <taxon>metagenomes</taxon>
        <taxon>ecological metagenomes</taxon>
    </lineage>
</organism>
<dbReference type="EMBL" id="LAZR01011548">
    <property type="protein sequence ID" value="KKM61121.1"/>
    <property type="molecule type" value="Genomic_DNA"/>
</dbReference>
<gene>
    <name evidence="1" type="ORF">LCGC14_1534860</name>
</gene>
<proteinExistence type="predicted"/>
<comment type="caution">
    <text evidence="1">The sequence shown here is derived from an EMBL/GenBank/DDBJ whole genome shotgun (WGS) entry which is preliminary data.</text>
</comment>
<accession>A0A0F9JFN1</accession>
<name>A0A0F9JFN1_9ZZZZ</name>
<sequence length="153" mass="15700">MTLATLLLLLNAATGLPGAAAQAQVTLIAGESFQGRLISLDARKAHFVTADGAKEVAVRDLWRIRMAKRADPMTAPGSRVIVLAGKEGMLAVGSLIVKDGRLVADSALLGAVEIELSAASAIFSAAALKSVNCFSPFSMTAFMAAAPSLIMSA</sequence>
<protein>
    <submittedName>
        <fullName evidence="1">Uncharacterized protein</fullName>
    </submittedName>
</protein>
<evidence type="ECO:0000313" key="1">
    <source>
        <dbReference type="EMBL" id="KKM61121.1"/>
    </source>
</evidence>
<reference evidence="1" key="1">
    <citation type="journal article" date="2015" name="Nature">
        <title>Complex archaea that bridge the gap between prokaryotes and eukaryotes.</title>
        <authorList>
            <person name="Spang A."/>
            <person name="Saw J.H."/>
            <person name="Jorgensen S.L."/>
            <person name="Zaremba-Niedzwiedzka K."/>
            <person name="Martijn J."/>
            <person name="Lind A.E."/>
            <person name="van Eijk R."/>
            <person name="Schleper C."/>
            <person name="Guy L."/>
            <person name="Ettema T.J."/>
        </authorList>
    </citation>
    <scope>NUCLEOTIDE SEQUENCE</scope>
</reference>
<dbReference type="AlphaFoldDB" id="A0A0F9JFN1"/>